<dbReference type="PANTHER" id="PTHR46922">
    <property type="entry name" value="DHHA1 DOMAIN PROTEIN"/>
    <property type="match status" value="1"/>
</dbReference>
<reference evidence="1" key="1">
    <citation type="submission" date="2022-07" db="EMBL/GenBank/DDBJ databases">
        <title>Alkalimarinus sp. nov., isolated from gut of a Alitta virens.</title>
        <authorList>
            <person name="Yang A.I."/>
            <person name="Shin N.-R."/>
        </authorList>
    </citation>
    <scope>NUCLEOTIDE SEQUENCE</scope>
    <source>
        <strain evidence="1">FA028</strain>
    </source>
</reference>
<name>A0A9E8HTT3_9ALTE</name>
<gene>
    <name evidence="1" type="ORF">NNL22_07330</name>
</gene>
<dbReference type="Gene3D" id="3.10.310.30">
    <property type="match status" value="1"/>
</dbReference>
<evidence type="ECO:0008006" key="3">
    <source>
        <dbReference type="Google" id="ProtNLM"/>
    </source>
</evidence>
<dbReference type="RefSeq" id="WP_251811866.1">
    <property type="nucleotide sequence ID" value="NZ_CP101527.1"/>
</dbReference>
<dbReference type="EMBL" id="CP101527">
    <property type="protein sequence ID" value="UZW76391.1"/>
    <property type="molecule type" value="Genomic_DNA"/>
</dbReference>
<protein>
    <recommendedName>
        <fullName evidence="3">DHHA1 domain-containing protein</fullName>
    </recommendedName>
</protein>
<dbReference type="InterPro" id="IPR038763">
    <property type="entry name" value="DHH_sf"/>
</dbReference>
<evidence type="ECO:0000313" key="2">
    <source>
        <dbReference type="Proteomes" id="UP001164472"/>
    </source>
</evidence>
<dbReference type="AlphaFoldDB" id="A0A9E8HTT3"/>
<accession>A0A9E8HTT3</accession>
<dbReference type="PANTHER" id="PTHR46922:SF4">
    <property type="entry name" value="DHHA1 DOMAIN PROTEIN"/>
    <property type="match status" value="1"/>
</dbReference>
<sequence length="287" mass="31706">MVTQIAPLVIYHGTGCLDGFGSAYAAYCFFKKEQGVDAEYLAVAHGDVLNLEVGGRDIYIVDFSFKRDVLSGLCDKANKVVVLDHHESAQKELEGLDDLYSNLTVVFDMARSGAVITWEYFHQVPVPPLLANIQDRDLWQFRIPDSKHVNAALMSYPYEFELWDQFANCNDHLKTLIIEGRAINRFRDKMIETYKKKVIFGKIAGFTVPIVSCPNVITSELLSELAIGHPFAASYSDKGDKRGWSLRSTKEGENVASIAATFGGGGHPNAAGFGVSITGQTFEVLPE</sequence>
<keyword evidence="2" id="KW-1185">Reference proteome</keyword>
<dbReference type="SUPFAM" id="SSF64182">
    <property type="entry name" value="DHH phosphoesterases"/>
    <property type="match status" value="1"/>
</dbReference>
<proteinExistence type="predicted"/>
<evidence type="ECO:0000313" key="1">
    <source>
        <dbReference type="EMBL" id="UZW76391.1"/>
    </source>
</evidence>
<organism evidence="1 2">
    <name type="scientific">Alkalimarinus sediminis</name>
    <dbReference type="NCBI Taxonomy" id="1632866"/>
    <lineage>
        <taxon>Bacteria</taxon>
        <taxon>Pseudomonadati</taxon>
        <taxon>Pseudomonadota</taxon>
        <taxon>Gammaproteobacteria</taxon>
        <taxon>Alteromonadales</taxon>
        <taxon>Alteromonadaceae</taxon>
        <taxon>Alkalimarinus</taxon>
    </lineage>
</organism>
<dbReference type="KEGG" id="asem:NNL22_07330"/>
<dbReference type="Proteomes" id="UP001164472">
    <property type="component" value="Chromosome"/>
</dbReference>